<dbReference type="RefSeq" id="WP_056984701.1">
    <property type="nucleotide sequence ID" value="NZ_AZGE01000025.1"/>
</dbReference>
<dbReference type="GO" id="GO:0008324">
    <property type="term" value="F:monoatomic cation transmembrane transporter activity"/>
    <property type="evidence" value="ECO:0007669"/>
    <property type="project" value="InterPro"/>
</dbReference>
<protein>
    <submittedName>
        <fullName evidence="3">Ktr system potassium uptake protein A</fullName>
    </submittedName>
</protein>
<feature type="domain" description="RCK N-terminal" evidence="1">
    <location>
        <begin position="4"/>
        <end position="120"/>
    </location>
</feature>
<proteinExistence type="predicted"/>
<dbReference type="Gene3D" id="3.30.70.1450">
    <property type="entry name" value="Regulator of K+ conductance, C-terminal domain"/>
    <property type="match status" value="1"/>
</dbReference>
<dbReference type="PANTHER" id="PTHR43833:SF7">
    <property type="entry name" value="KTR SYSTEM POTASSIUM UPTAKE PROTEIN C"/>
    <property type="match status" value="1"/>
</dbReference>
<dbReference type="InterPro" id="IPR036721">
    <property type="entry name" value="RCK_C_sf"/>
</dbReference>
<dbReference type="PANTHER" id="PTHR43833">
    <property type="entry name" value="POTASSIUM CHANNEL PROTEIN 2-RELATED-RELATED"/>
    <property type="match status" value="1"/>
</dbReference>
<evidence type="ECO:0000313" key="3">
    <source>
        <dbReference type="EMBL" id="KRM14618.1"/>
    </source>
</evidence>
<dbReference type="InterPro" id="IPR036291">
    <property type="entry name" value="NAD(P)-bd_dom_sf"/>
</dbReference>
<evidence type="ECO:0000313" key="4">
    <source>
        <dbReference type="Proteomes" id="UP000050973"/>
    </source>
</evidence>
<accession>A0A0R1W9S5</accession>
<dbReference type="Pfam" id="PF02080">
    <property type="entry name" value="TrkA_C"/>
    <property type="match status" value="1"/>
</dbReference>
<dbReference type="PATRIC" id="fig|1423779.3.peg.1040"/>
<dbReference type="SUPFAM" id="SSF51735">
    <property type="entry name" value="NAD(P)-binding Rossmann-fold domains"/>
    <property type="match status" value="1"/>
</dbReference>
<dbReference type="PROSITE" id="PS51202">
    <property type="entry name" value="RCK_C"/>
    <property type="match status" value="1"/>
</dbReference>
<reference evidence="3 4" key="1">
    <citation type="journal article" date="2015" name="Genome Announc.">
        <title>Expanding the biotechnology potential of lactobacilli through comparative genomics of 213 strains and associated genera.</title>
        <authorList>
            <person name="Sun Z."/>
            <person name="Harris H.M."/>
            <person name="McCann A."/>
            <person name="Guo C."/>
            <person name="Argimon S."/>
            <person name="Zhang W."/>
            <person name="Yang X."/>
            <person name="Jeffery I.B."/>
            <person name="Cooney J.C."/>
            <person name="Kagawa T.F."/>
            <person name="Liu W."/>
            <person name="Song Y."/>
            <person name="Salvetti E."/>
            <person name="Wrobel A."/>
            <person name="Rasinkangas P."/>
            <person name="Parkhill J."/>
            <person name="Rea M.C."/>
            <person name="O'Sullivan O."/>
            <person name="Ritari J."/>
            <person name="Douillard F.P."/>
            <person name="Paul Ross R."/>
            <person name="Yang R."/>
            <person name="Briner A.E."/>
            <person name="Felis G.E."/>
            <person name="de Vos W.M."/>
            <person name="Barrangou R."/>
            <person name="Klaenhammer T.R."/>
            <person name="Caufield P.W."/>
            <person name="Cui Y."/>
            <person name="Zhang H."/>
            <person name="O'Toole P.W."/>
        </authorList>
    </citation>
    <scope>NUCLEOTIDE SEQUENCE [LARGE SCALE GENOMIC DNA]</scope>
    <source>
        <strain evidence="3 4">DSM 4864</strain>
    </source>
</reference>
<dbReference type="Pfam" id="PF02254">
    <property type="entry name" value="TrkA_N"/>
    <property type="match status" value="1"/>
</dbReference>
<dbReference type="SUPFAM" id="SSF116726">
    <property type="entry name" value="TrkA C-terminal domain-like"/>
    <property type="match status" value="1"/>
</dbReference>
<dbReference type="GO" id="GO:0006813">
    <property type="term" value="P:potassium ion transport"/>
    <property type="evidence" value="ECO:0007669"/>
    <property type="project" value="InterPro"/>
</dbReference>
<dbReference type="InterPro" id="IPR050721">
    <property type="entry name" value="Trk_Ktr_HKT_K-transport"/>
</dbReference>
<sequence length="225" mass="24891">MANKESYAVIGIGQFGASICDSLVEAGQEVLAIDINPEVVNELAGTVMRAIVADAQDEDALRELDIGNFDHVYISIGKNVEASIMATLIAKELGAADVICRAENVNHARVLERIGADLVVRPEHDLAKRLIFQQLNPSLVDYVTLSKETTLAELSINNPKFFGKSLDELDFRNRYRVNVIIIVSQDDQINQVPQANDIIQPHDKITVVGNINDIQYLNEIVQKQK</sequence>
<dbReference type="Proteomes" id="UP000050973">
    <property type="component" value="Unassembled WGS sequence"/>
</dbReference>
<dbReference type="AlphaFoldDB" id="A0A0R1W9S5"/>
<dbReference type="Gene3D" id="3.40.50.720">
    <property type="entry name" value="NAD(P)-binding Rossmann-like Domain"/>
    <property type="match status" value="1"/>
</dbReference>
<dbReference type="InterPro" id="IPR003148">
    <property type="entry name" value="RCK_N"/>
</dbReference>
<gene>
    <name evidence="3" type="ORF">FC49_GL001019</name>
</gene>
<evidence type="ECO:0000259" key="1">
    <source>
        <dbReference type="PROSITE" id="PS51201"/>
    </source>
</evidence>
<comment type="caution">
    <text evidence="3">The sequence shown here is derived from an EMBL/GenBank/DDBJ whole genome shotgun (WGS) entry which is preliminary data.</text>
</comment>
<dbReference type="EMBL" id="AZGE01000025">
    <property type="protein sequence ID" value="KRM14618.1"/>
    <property type="molecule type" value="Genomic_DNA"/>
</dbReference>
<dbReference type="InterPro" id="IPR006037">
    <property type="entry name" value="RCK_C"/>
</dbReference>
<organism evidence="3 4">
    <name type="scientific">Limosilactobacillus oris DSM 4864</name>
    <dbReference type="NCBI Taxonomy" id="1423779"/>
    <lineage>
        <taxon>Bacteria</taxon>
        <taxon>Bacillati</taxon>
        <taxon>Bacillota</taxon>
        <taxon>Bacilli</taxon>
        <taxon>Lactobacillales</taxon>
        <taxon>Lactobacillaceae</taxon>
        <taxon>Limosilactobacillus</taxon>
    </lineage>
</organism>
<evidence type="ECO:0000259" key="2">
    <source>
        <dbReference type="PROSITE" id="PS51202"/>
    </source>
</evidence>
<dbReference type="PROSITE" id="PS51201">
    <property type="entry name" value="RCK_N"/>
    <property type="match status" value="1"/>
</dbReference>
<feature type="domain" description="RCK C-terminal" evidence="2">
    <location>
        <begin position="137"/>
        <end position="223"/>
    </location>
</feature>
<name>A0A0R1W9S5_9LACO</name>